<name>A0A167VNB7_PENCH</name>
<reference evidence="2" key="1">
    <citation type="journal article" date="2014" name="Genome Announc.">
        <title>Complete sequencing and chromosome-scale genome assembly of the industrial progenitor strain P2niaD18 from the penicillin producer Penicillium chrysogenum.</title>
        <authorList>
            <person name="Specht T."/>
            <person name="Dahlmann T.A."/>
            <person name="Zadra I."/>
            <person name="Kurnsteiner H."/>
            <person name="Kuck U."/>
        </authorList>
    </citation>
    <scope>NUCLEOTIDE SEQUENCE [LARGE SCALE GENOMIC DNA]</scope>
    <source>
        <strain evidence="2">P2niaD18</strain>
    </source>
</reference>
<feature type="region of interest" description="Disordered" evidence="1">
    <location>
        <begin position="1"/>
        <end position="50"/>
    </location>
</feature>
<dbReference type="AlphaFoldDB" id="A0A167VNB7"/>
<evidence type="ECO:0000256" key="1">
    <source>
        <dbReference type="SAM" id="MobiDB-lite"/>
    </source>
</evidence>
<proteinExistence type="predicted"/>
<dbReference type="EMBL" id="CM002798">
    <property type="protein sequence ID" value="KZN90713.1"/>
    <property type="molecule type" value="Genomic_DNA"/>
</dbReference>
<accession>A0A167VNB7</accession>
<evidence type="ECO:0000313" key="2">
    <source>
        <dbReference type="EMBL" id="KZN90713.1"/>
    </source>
</evidence>
<dbReference type="Proteomes" id="UP000076449">
    <property type="component" value="Chromosome I"/>
</dbReference>
<protein>
    <submittedName>
        <fullName evidence="2">Uncharacterized protein</fullName>
    </submittedName>
</protein>
<sequence length="87" mass="9736">MEEAQVHYLRAVPEGPGGNDPLLIMPDAKEMSSSEMRGLPRLPQSHGHMTMTGFVFPTRAADRFWNPSYELPRDGYRGQTPHPESAV</sequence>
<gene>
    <name evidence="2" type="ORF">EN45_008360</name>
</gene>
<organism evidence="2">
    <name type="scientific">Penicillium chrysogenum</name>
    <name type="common">Penicillium notatum</name>
    <dbReference type="NCBI Taxonomy" id="5076"/>
    <lineage>
        <taxon>Eukaryota</taxon>
        <taxon>Fungi</taxon>
        <taxon>Dikarya</taxon>
        <taxon>Ascomycota</taxon>
        <taxon>Pezizomycotina</taxon>
        <taxon>Eurotiomycetes</taxon>
        <taxon>Eurotiomycetidae</taxon>
        <taxon>Eurotiales</taxon>
        <taxon>Aspergillaceae</taxon>
        <taxon>Penicillium</taxon>
        <taxon>Penicillium chrysogenum species complex</taxon>
    </lineage>
</organism>